<dbReference type="EMBL" id="LK996017">
    <property type="protein sequence ID" value="CDX02702.1"/>
    <property type="molecule type" value="Genomic_DNA"/>
</dbReference>
<proteinExistence type="inferred from homology"/>
<keyword evidence="2 3" id="KW-0808">Transferase</keyword>
<dbReference type="SUPFAM" id="SSF53167">
    <property type="entry name" value="Purine and uridine phosphorylases"/>
    <property type="match status" value="1"/>
</dbReference>
<comment type="caution">
    <text evidence="3">Lacks conserved residue(s) required for the propagation of feature annotation.</text>
</comment>
<reference evidence="5" key="1">
    <citation type="submission" date="2014-07" db="EMBL/GenBank/DDBJ databases">
        <authorList>
            <person name="Hornung V.Bastian."/>
        </authorList>
    </citation>
    <scope>NUCLEOTIDE SEQUENCE</scope>
    <source>
        <strain evidence="5">PCE-S</strain>
    </source>
</reference>
<feature type="binding site" evidence="3">
    <location>
        <position position="180"/>
    </location>
    <ligand>
        <name>phosphate</name>
        <dbReference type="ChEBI" id="CHEBI:43474"/>
    </ligand>
</feature>
<comment type="similarity">
    <text evidence="3">Belongs to the PNP/MTAP phosphorylase family. MTAP subfamily.</text>
</comment>
<organism evidence="5">
    <name type="scientific">Desulfitobacterium hafniense</name>
    <name type="common">Desulfitobacterium frappieri</name>
    <dbReference type="NCBI Taxonomy" id="49338"/>
    <lineage>
        <taxon>Bacteria</taxon>
        <taxon>Bacillati</taxon>
        <taxon>Bacillota</taxon>
        <taxon>Clostridia</taxon>
        <taxon>Eubacteriales</taxon>
        <taxon>Desulfitobacteriaceae</taxon>
        <taxon>Desulfitobacterium</taxon>
    </lineage>
</organism>
<evidence type="ECO:0000259" key="4">
    <source>
        <dbReference type="Pfam" id="PF01048"/>
    </source>
</evidence>
<evidence type="ECO:0000313" key="5">
    <source>
        <dbReference type="EMBL" id="CDX02702.1"/>
    </source>
</evidence>
<protein>
    <recommendedName>
        <fullName evidence="3">Probable 6-oxopurine nucleoside phosphorylase</fullName>
        <ecNumber evidence="3">2.4.2.1</ecNumber>
    </recommendedName>
    <alternativeName>
        <fullName evidence="3">Purine nucleoside phosphorylase</fullName>
        <shortName evidence="3">PNP</shortName>
    </alternativeName>
</protein>
<dbReference type="CDD" id="cd09010">
    <property type="entry name" value="MTAP_SsMTAPII_like_MTIP"/>
    <property type="match status" value="1"/>
</dbReference>
<evidence type="ECO:0000256" key="3">
    <source>
        <dbReference type="HAMAP-Rule" id="MF_01963"/>
    </source>
</evidence>
<feature type="binding site" evidence="3">
    <location>
        <position position="179"/>
    </location>
    <ligand>
        <name>substrate</name>
    </ligand>
</feature>
<feature type="site" description="Important for substrate specificity" evidence="3">
    <location>
        <position position="215"/>
    </location>
</feature>
<evidence type="ECO:0000256" key="1">
    <source>
        <dbReference type="ARBA" id="ARBA00022676"/>
    </source>
</evidence>
<comment type="pathway">
    <text evidence="3">Purine metabolism; purine nucleoside salvage.</text>
</comment>
<dbReference type="GO" id="GO:0019509">
    <property type="term" value="P:L-methionine salvage from methylthioadenosine"/>
    <property type="evidence" value="ECO:0007669"/>
    <property type="project" value="TreeGrafter"/>
</dbReference>
<evidence type="ECO:0000256" key="2">
    <source>
        <dbReference type="ARBA" id="ARBA00022679"/>
    </source>
</evidence>
<dbReference type="InterPro" id="IPR035994">
    <property type="entry name" value="Nucleoside_phosphorylase_sf"/>
</dbReference>
<dbReference type="HAMAP" id="MF_01963">
    <property type="entry name" value="MTAP"/>
    <property type="match status" value="1"/>
</dbReference>
<comment type="subunit">
    <text evidence="3">Homohexamer. Dimer of a homotrimer.</text>
</comment>
<keyword evidence="3" id="KW-0660">Purine salvage</keyword>
<dbReference type="PANTHER" id="PTHR42679:SF2">
    <property type="entry name" value="S-METHYL-5'-THIOADENOSINE PHOSPHORYLASE"/>
    <property type="match status" value="1"/>
</dbReference>
<comment type="catalytic activity">
    <reaction evidence="3">
        <text>a purine D-ribonucleoside + phosphate = a purine nucleobase + alpha-D-ribose 1-phosphate</text>
        <dbReference type="Rhea" id="RHEA:19805"/>
        <dbReference type="ChEBI" id="CHEBI:26386"/>
        <dbReference type="ChEBI" id="CHEBI:43474"/>
        <dbReference type="ChEBI" id="CHEBI:57720"/>
        <dbReference type="ChEBI" id="CHEBI:142355"/>
        <dbReference type="EC" id="2.4.2.1"/>
    </reaction>
</comment>
<dbReference type="AlphaFoldDB" id="A0A098B2W7"/>
<feature type="binding site" evidence="3">
    <location>
        <begin position="203"/>
        <end position="205"/>
    </location>
    <ligand>
        <name>substrate</name>
    </ligand>
</feature>
<dbReference type="InterPro" id="IPR000845">
    <property type="entry name" value="Nucleoside_phosphorylase_d"/>
</dbReference>
<feature type="site" description="Important for substrate specificity" evidence="3">
    <location>
        <position position="161"/>
    </location>
</feature>
<sequence>MIGGTGLEAVALLDLRTESIATPYGKVTVEIGRFEAHDEPIVFMSRHGKGHTVPPHLVNYRANIWALKELGVRKIIATAAVGSLSSRLQLGDIVLLDQFLDFTKSRPQTFYEGGGQGVLHVDMTEPYCRSVQAVIREAGESIGVPLQGGATYVCTEGPRFETPAEIRMYQILGGECVGMTSVPEVVLARECGMCYATIAMVTNEAAGIADHPLTHQEVVESLQAAGKKAAGLIQETFRILRHEQDCRCQMANAEVGKF</sequence>
<dbReference type="NCBIfam" id="TIGR01694">
    <property type="entry name" value="MTAP"/>
    <property type="match status" value="1"/>
</dbReference>
<dbReference type="UniPathway" id="UPA00606"/>
<dbReference type="PANTHER" id="PTHR42679">
    <property type="entry name" value="S-METHYL-5'-THIOADENOSINE PHOSPHORYLASE"/>
    <property type="match status" value="1"/>
</dbReference>
<accession>A0A098B2W7</accession>
<dbReference type="GO" id="GO:0005829">
    <property type="term" value="C:cytosol"/>
    <property type="evidence" value="ECO:0007669"/>
    <property type="project" value="TreeGrafter"/>
</dbReference>
<comment type="miscellaneous">
    <text evidence="3">Although this enzyme belongs to the family of MTA phosphorylases based on sequence homology, it has been shown that conserved amino acid substitutions in the substrate binding pocket convert the substrate specificity of this enzyme from 6-aminopurines to 6-oxopurines.</text>
</comment>
<dbReference type="RefSeq" id="WP_208925775.1">
    <property type="nucleotide sequence ID" value="NZ_LK996017.1"/>
</dbReference>
<name>A0A098B2W7_DESHA</name>
<comment type="function">
    <text evidence="3">Purine nucleoside phosphorylase which is highly specific for 6-oxopurine nucleosides. Cleaves guanosine or inosine to respective bases and sugar-1-phosphate molecules. Involved in purine salvage.</text>
</comment>
<dbReference type="NCBIfam" id="NF006599">
    <property type="entry name" value="PRK09136.1"/>
    <property type="match status" value="1"/>
</dbReference>
<dbReference type="InterPro" id="IPR010044">
    <property type="entry name" value="MTAP"/>
</dbReference>
<dbReference type="Pfam" id="PF01048">
    <property type="entry name" value="PNP_UDP_1"/>
    <property type="match status" value="1"/>
</dbReference>
<feature type="binding site" evidence="3">
    <location>
        <position position="5"/>
    </location>
    <ligand>
        <name>phosphate</name>
        <dbReference type="ChEBI" id="CHEBI:43474"/>
    </ligand>
</feature>
<feature type="binding site" evidence="3">
    <location>
        <begin position="46"/>
        <end position="47"/>
    </location>
    <ligand>
        <name>phosphate</name>
        <dbReference type="ChEBI" id="CHEBI:43474"/>
    </ligand>
</feature>
<gene>
    <name evidence="5" type="ORF">DPCES_2815</name>
</gene>
<dbReference type="GO" id="GO:0017061">
    <property type="term" value="F:S-methyl-5-thioadenosine phosphorylase activity"/>
    <property type="evidence" value="ECO:0007669"/>
    <property type="project" value="InterPro"/>
</dbReference>
<dbReference type="EC" id="2.4.2.1" evidence="3"/>
<feature type="domain" description="Nucleoside phosphorylase" evidence="4">
    <location>
        <begin position="2"/>
        <end position="236"/>
    </location>
</feature>
<dbReference type="GO" id="GO:0006166">
    <property type="term" value="P:purine ribonucleoside salvage"/>
    <property type="evidence" value="ECO:0007669"/>
    <property type="project" value="UniProtKB-UniRule"/>
</dbReference>
<dbReference type="Gene3D" id="3.40.50.1580">
    <property type="entry name" value="Nucleoside phosphorylase domain"/>
    <property type="match status" value="1"/>
</dbReference>
<keyword evidence="1 3" id="KW-0328">Glycosyltransferase</keyword>
<dbReference type="PATRIC" id="fig|49338.4.peg.3022"/>